<keyword evidence="2" id="KW-1185">Reference proteome</keyword>
<evidence type="ECO:0000313" key="1">
    <source>
        <dbReference type="EMBL" id="CAB4024469.1"/>
    </source>
</evidence>
<dbReference type="AlphaFoldDB" id="A0A6S7KW06"/>
<dbReference type="OrthoDB" id="5975791at2759"/>
<accession>A0A6S7KW06</accession>
<sequence length="246" mass="28509">MFFFIKLLNIEETQKTISRIDIEGRLTDKKNKDDSWSVSFEAGVDPLDINDDALPGDGSENHGFLGLKLVHTQWRYDFGFLTPKYRNVRLKAWEGLPPGNDDKPPVEVKNILTPVFIHSEDGIKAWICHPSKCYLKGEIMMPNSQYDCRMKLRAGSRYSVCIEEDAVLSDYLSNCQFDNAKHHMDLPDEKDHEMPEGFRCKFYREAKETMFEATVDGECFTVMVLNEKEWDSDSSDRRDKEQVCML</sequence>
<comment type="caution">
    <text evidence="1">The sequence shown here is derived from an EMBL/GenBank/DDBJ whole genome shotgun (WGS) entry which is preliminary data.</text>
</comment>
<organism evidence="1 2">
    <name type="scientific">Paramuricea clavata</name>
    <name type="common">Red gorgonian</name>
    <name type="synonym">Violescent sea-whip</name>
    <dbReference type="NCBI Taxonomy" id="317549"/>
    <lineage>
        <taxon>Eukaryota</taxon>
        <taxon>Metazoa</taxon>
        <taxon>Cnidaria</taxon>
        <taxon>Anthozoa</taxon>
        <taxon>Octocorallia</taxon>
        <taxon>Malacalcyonacea</taxon>
        <taxon>Plexauridae</taxon>
        <taxon>Paramuricea</taxon>
    </lineage>
</organism>
<proteinExistence type="predicted"/>
<gene>
    <name evidence="1" type="ORF">PACLA_8A001736</name>
</gene>
<name>A0A6S7KW06_PARCT</name>
<evidence type="ECO:0000313" key="2">
    <source>
        <dbReference type="Proteomes" id="UP001152795"/>
    </source>
</evidence>
<reference evidence="1" key="1">
    <citation type="submission" date="2020-04" db="EMBL/GenBank/DDBJ databases">
        <authorList>
            <person name="Alioto T."/>
            <person name="Alioto T."/>
            <person name="Gomez Garrido J."/>
        </authorList>
    </citation>
    <scope>NUCLEOTIDE SEQUENCE</scope>
    <source>
        <strain evidence="1">A484AB</strain>
    </source>
</reference>
<protein>
    <submittedName>
        <fullName evidence="1">Uncharacterized protein</fullName>
    </submittedName>
</protein>
<dbReference type="Proteomes" id="UP001152795">
    <property type="component" value="Unassembled WGS sequence"/>
</dbReference>
<dbReference type="EMBL" id="CACRXK020013052">
    <property type="protein sequence ID" value="CAB4024469.1"/>
    <property type="molecule type" value="Genomic_DNA"/>
</dbReference>